<organism evidence="8 9">
    <name type="scientific">Drosophila lebanonensis</name>
    <name type="common">Fruit fly</name>
    <name type="synonym">Scaptodrosophila lebanonensis</name>
    <dbReference type="NCBI Taxonomy" id="7225"/>
    <lineage>
        <taxon>Eukaryota</taxon>
        <taxon>Metazoa</taxon>
        <taxon>Ecdysozoa</taxon>
        <taxon>Arthropoda</taxon>
        <taxon>Hexapoda</taxon>
        <taxon>Insecta</taxon>
        <taxon>Pterygota</taxon>
        <taxon>Neoptera</taxon>
        <taxon>Endopterygota</taxon>
        <taxon>Diptera</taxon>
        <taxon>Brachycera</taxon>
        <taxon>Muscomorpha</taxon>
        <taxon>Ephydroidea</taxon>
        <taxon>Drosophilidae</taxon>
        <taxon>Scaptodrosophila</taxon>
    </lineage>
</organism>
<evidence type="ECO:0000259" key="6">
    <source>
        <dbReference type="Pfam" id="PF15009"/>
    </source>
</evidence>
<evidence type="ECO:0000313" key="9">
    <source>
        <dbReference type="RefSeq" id="XP_030383099.1"/>
    </source>
</evidence>
<dbReference type="Gene3D" id="1.20.5.5200">
    <property type="match status" value="1"/>
</dbReference>
<evidence type="ECO:0000313" key="8">
    <source>
        <dbReference type="Proteomes" id="UP000504634"/>
    </source>
</evidence>
<evidence type="ECO:0000256" key="1">
    <source>
        <dbReference type="ARBA" id="ARBA00004141"/>
    </source>
</evidence>
<dbReference type="InterPro" id="IPR029158">
    <property type="entry name" value="STING"/>
</dbReference>
<keyword evidence="8" id="KW-1185">Reference proteome</keyword>
<dbReference type="GeneID" id="115630611"/>
<dbReference type="InterPro" id="IPR055434">
    <property type="entry name" value="STING_TM"/>
</dbReference>
<dbReference type="CTD" id="36016"/>
<sequence>MEDSTMIKSELGRTSDKKRSLKMWGDYIDNSLRVLSVAILANSFERLFCVLRELGLKHNLPEERYAIFRRGFTYKNSSLWLMTTVLAMVLVRFGLTRQLALPSAKLLAYMPLYWIFNAAEMGRSTLSYAHWIREPHGLDCASGLASNYFHGYLNLALPARNGNEGLRKRIENYENDKNVTFGIQRLVILIPDEMFVNSVIKSDFLEEASPLETVYINRAGVNRPFKHAVYRLKHKTNGKFYYFAVEGATPMLSFFESMNFQLSTTPEMRELKREIWLKFYKHLKKLLDTWPETRHEVKLMIYKAHKENGELVDVGELLQTLVNI</sequence>
<dbReference type="GO" id="GO:0005776">
    <property type="term" value="C:autophagosome"/>
    <property type="evidence" value="ECO:0007669"/>
    <property type="project" value="TreeGrafter"/>
</dbReference>
<accession>A0A6J2U3X8</accession>
<feature type="domain" description="STING transmembrane" evidence="7">
    <location>
        <begin position="32"/>
        <end position="137"/>
    </location>
</feature>
<evidence type="ECO:0000256" key="2">
    <source>
        <dbReference type="ARBA" id="ARBA00022692"/>
    </source>
</evidence>
<dbReference type="Proteomes" id="UP000504634">
    <property type="component" value="Unplaced"/>
</dbReference>
<dbReference type="GO" id="GO:0005789">
    <property type="term" value="C:endoplasmic reticulum membrane"/>
    <property type="evidence" value="ECO:0007669"/>
    <property type="project" value="TreeGrafter"/>
</dbReference>
<dbReference type="GO" id="GO:0000045">
    <property type="term" value="P:autophagosome assembly"/>
    <property type="evidence" value="ECO:0007669"/>
    <property type="project" value="TreeGrafter"/>
</dbReference>
<reference evidence="9" key="1">
    <citation type="submission" date="2025-08" db="UniProtKB">
        <authorList>
            <consortium name="RefSeq"/>
        </authorList>
    </citation>
    <scope>IDENTIFICATION</scope>
    <source>
        <strain evidence="9">11010-0011.00</strain>
        <tissue evidence="9">Whole body</tissue>
    </source>
</reference>
<protein>
    <submittedName>
        <fullName evidence="9">Uncharacterized protein LOC115630611</fullName>
    </submittedName>
</protein>
<name>A0A6J2U3X8_DROLE</name>
<evidence type="ECO:0000256" key="5">
    <source>
        <dbReference type="SAM" id="Phobius"/>
    </source>
</evidence>
<dbReference type="Pfam" id="PF23417">
    <property type="entry name" value="STING_TM"/>
    <property type="match status" value="1"/>
</dbReference>
<dbReference type="Gene3D" id="3.40.50.12100">
    <property type="entry name" value="Stimulator of interferon genes protein"/>
    <property type="match status" value="1"/>
</dbReference>
<comment type="subcellular location">
    <subcellularLocation>
        <location evidence="1">Membrane</location>
        <topology evidence="1">Multi-pass membrane protein</topology>
    </subcellularLocation>
</comment>
<dbReference type="GO" id="GO:0032481">
    <property type="term" value="P:positive regulation of type I interferon production"/>
    <property type="evidence" value="ECO:0007669"/>
    <property type="project" value="InterPro"/>
</dbReference>
<evidence type="ECO:0000256" key="3">
    <source>
        <dbReference type="ARBA" id="ARBA00022989"/>
    </source>
</evidence>
<dbReference type="GO" id="GO:0035438">
    <property type="term" value="F:cyclic-di-GMP binding"/>
    <property type="evidence" value="ECO:0007669"/>
    <property type="project" value="TreeGrafter"/>
</dbReference>
<proteinExistence type="predicted"/>
<keyword evidence="4 5" id="KW-0472">Membrane</keyword>
<dbReference type="InterPro" id="IPR038623">
    <property type="entry name" value="STING_C_sf"/>
</dbReference>
<dbReference type="PANTHER" id="PTHR34339:SF1">
    <property type="entry name" value="STIMULATOR OF INTERFERON GENES PROTEIN"/>
    <property type="match status" value="1"/>
</dbReference>
<dbReference type="GO" id="GO:0061507">
    <property type="term" value="F:2',3'-cyclic GMP-AMP binding"/>
    <property type="evidence" value="ECO:0007669"/>
    <property type="project" value="TreeGrafter"/>
</dbReference>
<dbReference type="AlphaFoldDB" id="A0A6J2U3X8"/>
<gene>
    <name evidence="9" type="primary">LOC115630611</name>
</gene>
<dbReference type="GO" id="GO:0045087">
    <property type="term" value="P:innate immune response"/>
    <property type="evidence" value="ECO:0007669"/>
    <property type="project" value="TreeGrafter"/>
</dbReference>
<dbReference type="Pfam" id="PF15009">
    <property type="entry name" value="STING_LBD"/>
    <property type="match status" value="1"/>
</dbReference>
<keyword evidence="3 5" id="KW-1133">Transmembrane helix</keyword>
<evidence type="ECO:0000259" key="7">
    <source>
        <dbReference type="Pfam" id="PF23417"/>
    </source>
</evidence>
<dbReference type="RefSeq" id="XP_030383099.1">
    <property type="nucleotide sequence ID" value="XM_030527239.1"/>
</dbReference>
<dbReference type="GO" id="GO:0016239">
    <property type="term" value="P:positive regulation of macroautophagy"/>
    <property type="evidence" value="ECO:0007669"/>
    <property type="project" value="TreeGrafter"/>
</dbReference>
<evidence type="ECO:0000256" key="4">
    <source>
        <dbReference type="ARBA" id="ARBA00023136"/>
    </source>
</evidence>
<dbReference type="GO" id="GO:0002218">
    <property type="term" value="P:activation of innate immune response"/>
    <property type="evidence" value="ECO:0007669"/>
    <property type="project" value="InterPro"/>
</dbReference>
<dbReference type="PANTHER" id="PTHR34339">
    <property type="entry name" value="STIMULATOR OF INTERFERON GENES PROTEIN"/>
    <property type="match status" value="1"/>
</dbReference>
<feature type="transmembrane region" description="Helical" evidence="5">
    <location>
        <begin position="78"/>
        <end position="95"/>
    </location>
</feature>
<keyword evidence="2 5" id="KW-0812">Transmembrane</keyword>
<dbReference type="OrthoDB" id="6053839at2759"/>
<dbReference type="InterPro" id="IPR055432">
    <property type="entry name" value="STING_LBD"/>
</dbReference>
<feature type="domain" description="STING ligand-binding" evidence="6">
    <location>
        <begin position="139"/>
        <end position="318"/>
    </location>
</feature>
<dbReference type="GO" id="GO:0061709">
    <property type="term" value="P:reticulophagy"/>
    <property type="evidence" value="ECO:0007669"/>
    <property type="project" value="TreeGrafter"/>
</dbReference>